<evidence type="ECO:0008006" key="4">
    <source>
        <dbReference type="Google" id="ProtNLM"/>
    </source>
</evidence>
<keyword evidence="3" id="KW-1185">Reference proteome</keyword>
<proteinExistence type="predicted"/>
<dbReference type="Proteomes" id="UP001500298">
    <property type="component" value="Unassembled WGS sequence"/>
</dbReference>
<accession>A0ABP9D2S2</accession>
<feature type="region of interest" description="Disordered" evidence="1">
    <location>
        <begin position="113"/>
        <end position="143"/>
    </location>
</feature>
<evidence type="ECO:0000256" key="1">
    <source>
        <dbReference type="SAM" id="MobiDB-lite"/>
    </source>
</evidence>
<evidence type="ECO:0000313" key="3">
    <source>
        <dbReference type="Proteomes" id="UP001500298"/>
    </source>
</evidence>
<sequence>MITCFGATLSFAQDTRGPLDLPTEIQKAVDTMSQELDLNDQQKTDLNQIYTDFFSDLEEEASNNDGNIDDATLIRMNNERKAKVRSVMTDEQYGKFTKMKEEKIEQLQDQYLKDMENQEGMEQENPTEQEQDMMEEEEMDDQE</sequence>
<reference evidence="3" key="1">
    <citation type="journal article" date="2019" name="Int. J. Syst. Evol. Microbiol.">
        <title>The Global Catalogue of Microorganisms (GCM) 10K type strain sequencing project: providing services to taxonomists for standard genome sequencing and annotation.</title>
        <authorList>
            <consortium name="The Broad Institute Genomics Platform"/>
            <consortium name="The Broad Institute Genome Sequencing Center for Infectious Disease"/>
            <person name="Wu L."/>
            <person name="Ma J."/>
        </authorList>
    </citation>
    <scope>NUCLEOTIDE SEQUENCE [LARGE SCALE GENOMIC DNA]</scope>
    <source>
        <strain evidence="3">JCM 18326</strain>
    </source>
</reference>
<protein>
    <recommendedName>
        <fullName evidence="4">DUF4890 domain-containing protein</fullName>
    </recommendedName>
</protein>
<organism evidence="2 3">
    <name type="scientific">Algivirga pacifica</name>
    <dbReference type="NCBI Taxonomy" id="1162670"/>
    <lineage>
        <taxon>Bacteria</taxon>
        <taxon>Pseudomonadati</taxon>
        <taxon>Bacteroidota</taxon>
        <taxon>Cytophagia</taxon>
        <taxon>Cytophagales</taxon>
        <taxon>Flammeovirgaceae</taxon>
        <taxon>Algivirga</taxon>
    </lineage>
</organism>
<feature type="compositionally biased region" description="Acidic residues" evidence="1">
    <location>
        <begin position="117"/>
        <end position="143"/>
    </location>
</feature>
<gene>
    <name evidence="2" type="ORF">GCM10023331_03960</name>
</gene>
<evidence type="ECO:0000313" key="2">
    <source>
        <dbReference type="EMBL" id="GAA4822800.1"/>
    </source>
</evidence>
<dbReference type="EMBL" id="BAABJX010000007">
    <property type="protein sequence ID" value="GAA4822800.1"/>
    <property type="molecule type" value="Genomic_DNA"/>
</dbReference>
<name>A0ABP9D2S2_9BACT</name>
<comment type="caution">
    <text evidence="2">The sequence shown here is derived from an EMBL/GenBank/DDBJ whole genome shotgun (WGS) entry which is preliminary data.</text>
</comment>